<reference evidence="1 2" key="1">
    <citation type="submission" date="2019-08" db="EMBL/GenBank/DDBJ databases">
        <title>Deep-cultivation of Planctomycetes and their phenomic and genomic characterization uncovers novel biology.</title>
        <authorList>
            <person name="Wiegand S."/>
            <person name="Jogler M."/>
            <person name="Boedeker C."/>
            <person name="Pinto D."/>
            <person name="Vollmers J."/>
            <person name="Rivas-Marin E."/>
            <person name="Kohn T."/>
            <person name="Peeters S.H."/>
            <person name="Heuer A."/>
            <person name="Rast P."/>
            <person name="Oberbeckmann S."/>
            <person name="Bunk B."/>
            <person name="Jeske O."/>
            <person name="Meyerdierks A."/>
            <person name="Storesund J.E."/>
            <person name="Kallscheuer N."/>
            <person name="Luecker S."/>
            <person name="Lage O.M."/>
            <person name="Pohl T."/>
            <person name="Merkel B.J."/>
            <person name="Hornburger P."/>
            <person name="Mueller R.-W."/>
            <person name="Bruemmer F."/>
            <person name="Labrenz M."/>
            <person name="Spormann A.M."/>
            <person name="Op den Camp H."/>
            <person name="Overmann J."/>
            <person name="Amann R."/>
            <person name="Jetten M.S.M."/>
            <person name="Mascher T."/>
            <person name="Medema M.H."/>
            <person name="Devos D.P."/>
            <person name="Kaster A.-K."/>
            <person name="Ovreas L."/>
            <person name="Rohde M."/>
            <person name="Galperin M.Y."/>
            <person name="Jogler C."/>
        </authorList>
    </citation>
    <scope>NUCLEOTIDE SEQUENCE [LARGE SCALE GENOMIC DNA]</scope>
    <source>
        <strain evidence="1 2">Pr1d</strain>
    </source>
</reference>
<proteinExistence type="predicted"/>
<protein>
    <submittedName>
        <fullName evidence="1">Uncharacterized protein</fullName>
    </submittedName>
</protein>
<keyword evidence="2" id="KW-1185">Reference proteome</keyword>
<evidence type="ECO:0000313" key="2">
    <source>
        <dbReference type="Proteomes" id="UP000323917"/>
    </source>
</evidence>
<name>A0A5B9Q3H2_9BACT</name>
<evidence type="ECO:0000313" key="1">
    <source>
        <dbReference type="EMBL" id="QEG33544.1"/>
    </source>
</evidence>
<dbReference type="Proteomes" id="UP000323917">
    <property type="component" value="Chromosome"/>
</dbReference>
<dbReference type="EMBL" id="CP042913">
    <property type="protein sequence ID" value="QEG33544.1"/>
    <property type="molecule type" value="Genomic_DNA"/>
</dbReference>
<accession>A0A5B9Q3H2</accession>
<dbReference type="KEGG" id="bgok:Pr1d_08080"/>
<gene>
    <name evidence="1" type="ORF">Pr1d_08080</name>
</gene>
<dbReference type="AlphaFoldDB" id="A0A5B9Q3H2"/>
<organism evidence="1 2">
    <name type="scientific">Bythopirellula goksoeyrii</name>
    <dbReference type="NCBI Taxonomy" id="1400387"/>
    <lineage>
        <taxon>Bacteria</taxon>
        <taxon>Pseudomonadati</taxon>
        <taxon>Planctomycetota</taxon>
        <taxon>Planctomycetia</taxon>
        <taxon>Pirellulales</taxon>
        <taxon>Lacipirellulaceae</taxon>
        <taxon>Bythopirellula</taxon>
    </lineage>
</organism>
<sequence length="70" mass="8408">MFPERQGQYKLPTFPILVITCRFPDFSCLIEEDGYSSDFSKRIPARNNLRLKKPLFGDFVEFERSRYQMH</sequence>